<evidence type="ECO:0000256" key="3">
    <source>
        <dbReference type="ARBA" id="ARBA00008545"/>
    </source>
</evidence>
<feature type="region of interest" description="Disordered" evidence="18">
    <location>
        <begin position="371"/>
        <end position="390"/>
    </location>
</feature>
<keyword evidence="13" id="KW-0238">DNA-binding</keyword>
<dbReference type="GO" id="GO:0003724">
    <property type="term" value="F:RNA helicase activity"/>
    <property type="evidence" value="ECO:0007669"/>
    <property type="project" value="InterPro"/>
</dbReference>
<dbReference type="EMBL" id="KX388512">
    <property type="protein sequence ID" value="AQU11749.1"/>
    <property type="molecule type" value="Genomic_DNA"/>
</dbReference>
<dbReference type="Gene3D" id="3.40.1310.20">
    <property type="match status" value="1"/>
</dbReference>
<proteinExistence type="inferred from homology"/>
<dbReference type="GO" id="GO:0042025">
    <property type="term" value="C:host cell nucleus"/>
    <property type="evidence" value="ECO:0007669"/>
    <property type="project" value="UniProtKB-SubCell"/>
</dbReference>
<evidence type="ECO:0000256" key="7">
    <source>
        <dbReference type="ARBA" id="ARBA00022722"/>
    </source>
</evidence>
<evidence type="ECO:0000256" key="14">
    <source>
        <dbReference type="ARBA" id="ARBA00023268"/>
    </source>
</evidence>
<organism evidence="20">
    <name type="scientific">Cruciviridae sp</name>
    <dbReference type="NCBI Taxonomy" id="1955495"/>
    <lineage>
        <taxon>Viruses</taxon>
        <taxon>Cruciviruses</taxon>
    </lineage>
</organism>
<keyword evidence="5" id="KW-0548">Nucleotidyltransferase</keyword>
<evidence type="ECO:0000256" key="16">
    <source>
        <dbReference type="ARBA" id="ARBA00032243"/>
    </source>
</evidence>
<keyword evidence="4" id="KW-0808">Transferase</keyword>
<dbReference type="InterPro" id="IPR049912">
    <property type="entry name" value="CRESS_DNA_REP"/>
</dbReference>
<comment type="catalytic activity">
    <reaction evidence="17">
        <text>ATP + H2O = ADP + phosphate + H(+)</text>
        <dbReference type="Rhea" id="RHEA:13065"/>
        <dbReference type="ChEBI" id="CHEBI:15377"/>
        <dbReference type="ChEBI" id="CHEBI:15378"/>
        <dbReference type="ChEBI" id="CHEBI:30616"/>
        <dbReference type="ChEBI" id="CHEBI:43474"/>
        <dbReference type="ChEBI" id="CHEBI:456216"/>
    </reaction>
</comment>
<protein>
    <recommendedName>
        <fullName evidence="15">ATP-dependent helicase Rep</fullName>
    </recommendedName>
    <alternativeName>
        <fullName evidence="16">RepP</fullName>
    </alternativeName>
</protein>
<comment type="similarity">
    <text evidence="3">Belongs to the nanoviruses/circoviruses replication-associated protein family.</text>
</comment>
<dbReference type="InterPro" id="IPR027417">
    <property type="entry name" value="P-loop_NTPase"/>
</dbReference>
<dbReference type="Gene3D" id="3.40.50.300">
    <property type="entry name" value="P-loop containing nucleotide triphosphate hydrolases"/>
    <property type="match status" value="1"/>
</dbReference>
<dbReference type="PROSITE" id="PS52020">
    <property type="entry name" value="CRESS_DNA_REP"/>
    <property type="match status" value="1"/>
</dbReference>
<evidence type="ECO:0000256" key="6">
    <source>
        <dbReference type="ARBA" id="ARBA00022705"/>
    </source>
</evidence>
<dbReference type="GO" id="GO:0016779">
    <property type="term" value="F:nucleotidyltransferase activity"/>
    <property type="evidence" value="ECO:0007669"/>
    <property type="project" value="UniProtKB-KW"/>
</dbReference>
<evidence type="ECO:0000256" key="13">
    <source>
        <dbReference type="ARBA" id="ARBA00023125"/>
    </source>
</evidence>
<feature type="domain" description="CRESS-DNA virus Rep endonuclease" evidence="19">
    <location>
        <begin position="38"/>
        <end position="133"/>
    </location>
</feature>
<comment type="cofactor">
    <cofactor evidence="1">
        <name>Mn(2+)</name>
        <dbReference type="ChEBI" id="CHEBI:29035"/>
    </cofactor>
</comment>
<evidence type="ECO:0000256" key="18">
    <source>
        <dbReference type="SAM" id="MobiDB-lite"/>
    </source>
</evidence>
<evidence type="ECO:0000256" key="17">
    <source>
        <dbReference type="ARBA" id="ARBA00049360"/>
    </source>
</evidence>
<keyword evidence="12" id="KW-0190">Covalent protein-DNA linkage</keyword>
<evidence type="ECO:0000256" key="1">
    <source>
        <dbReference type="ARBA" id="ARBA00001936"/>
    </source>
</evidence>
<evidence type="ECO:0000256" key="9">
    <source>
        <dbReference type="ARBA" id="ARBA00022741"/>
    </source>
</evidence>
<keyword evidence="11" id="KW-0378">Hydrolase</keyword>
<feature type="compositionally biased region" description="Polar residues" evidence="18">
    <location>
        <begin position="374"/>
        <end position="386"/>
    </location>
</feature>
<keyword evidence="7" id="KW-0540">Nuclease</keyword>
<evidence type="ECO:0000256" key="12">
    <source>
        <dbReference type="ARBA" id="ARBA00023124"/>
    </source>
</evidence>
<evidence type="ECO:0000256" key="8">
    <source>
        <dbReference type="ARBA" id="ARBA00022723"/>
    </source>
</evidence>
<dbReference type="GO" id="GO:0000166">
    <property type="term" value="F:nucleotide binding"/>
    <property type="evidence" value="ECO:0007669"/>
    <property type="project" value="UniProtKB-KW"/>
</dbReference>
<name>A0A1S6LVK5_9VIRU</name>
<dbReference type="Pfam" id="PF00910">
    <property type="entry name" value="RNA_helicase"/>
    <property type="match status" value="1"/>
</dbReference>
<dbReference type="GO" id="GO:0046872">
    <property type="term" value="F:metal ion binding"/>
    <property type="evidence" value="ECO:0007669"/>
    <property type="project" value="UniProtKB-KW"/>
</dbReference>
<dbReference type="GO" id="GO:0004519">
    <property type="term" value="F:endonuclease activity"/>
    <property type="evidence" value="ECO:0007669"/>
    <property type="project" value="UniProtKB-KW"/>
</dbReference>
<dbReference type="SUPFAM" id="SSF52540">
    <property type="entry name" value="P-loop containing nucleoside triphosphate hydrolases"/>
    <property type="match status" value="1"/>
</dbReference>
<accession>A0A1S6LVK5</accession>
<sequence>MPPKRPTVSEQDVYTPGDELRLATWPGYPIRKPRMFPKSKSRGFVFTNYKVDWDVQEIDTWKNVVFASVGLEIAPTTGRKHHQGCVYFKNPRTFTGVDNLLPPNCWFQAAKGSEMDNYTYTSKENRVYLFGEPCEQGQRNDLETIRKRIVEEGATPADFACEEGITFKDLQFIEATFRLAGTAPKRNWKTTVVWLYGASGQGKSHIAKALIDANDENEAWKSGPKLDYWQQYQGHETVWLDEFRGDKCTFSALLEIMDNSPYEVNIKYGSAQLLARRIIVTSHMHPRNMYPTCPENINQLLRRIDVLWDINELYKAADEDFVFPDIPEFKEFNSVIHTCAATRKEAAPPMRYEGRKLLALIDSVWVEQPALPASQRTPSDSKQPNEATAYRKSRAHNLCSELSPHGNPHSAKASSHVLSSACGTEVGGNIGPLRAVANCVAAGLSAASPTSGPSDPQWVCSHEAVAEDEFGEICLICEERMKAKSLPPTSEEIAEFCPECHQEILEYEDGVTACGCHQEVA</sequence>
<evidence type="ECO:0000256" key="2">
    <source>
        <dbReference type="ARBA" id="ARBA00004147"/>
    </source>
</evidence>
<evidence type="ECO:0000256" key="11">
    <source>
        <dbReference type="ARBA" id="ARBA00022801"/>
    </source>
</evidence>
<evidence type="ECO:0000256" key="15">
    <source>
        <dbReference type="ARBA" id="ARBA00030754"/>
    </source>
</evidence>
<evidence type="ECO:0000256" key="5">
    <source>
        <dbReference type="ARBA" id="ARBA00022695"/>
    </source>
</evidence>
<evidence type="ECO:0000256" key="10">
    <source>
        <dbReference type="ARBA" id="ARBA00022759"/>
    </source>
</evidence>
<dbReference type="InterPro" id="IPR000605">
    <property type="entry name" value="Helicase_SF3_ssDNA/RNA_vir"/>
</dbReference>
<dbReference type="GO" id="GO:0003723">
    <property type="term" value="F:RNA binding"/>
    <property type="evidence" value="ECO:0007669"/>
    <property type="project" value="InterPro"/>
</dbReference>
<keyword evidence="10" id="KW-0255">Endonuclease</keyword>
<dbReference type="GO" id="GO:0006260">
    <property type="term" value="P:DNA replication"/>
    <property type="evidence" value="ECO:0007669"/>
    <property type="project" value="UniProtKB-KW"/>
</dbReference>
<evidence type="ECO:0000313" key="20">
    <source>
        <dbReference type="EMBL" id="AQU11749.1"/>
    </source>
</evidence>
<keyword evidence="6" id="KW-0235">DNA replication</keyword>
<keyword evidence="8" id="KW-0479">Metal-binding</keyword>
<dbReference type="GO" id="GO:0016787">
    <property type="term" value="F:hydrolase activity"/>
    <property type="evidence" value="ECO:0007669"/>
    <property type="project" value="UniProtKB-KW"/>
</dbReference>
<keyword evidence="14" id="KW-0511">Multifunctional enzyme</keyword>
<reference evidence="20" key="1">
    <citation type="journal article" date="2016" name="Virus Evol.">
        <title>Diversity and comparative genomics of chimeric viruses in Sphagnum-dominated peatlands.</title>
        <authorList>
            <person name="Quaiser A."/>
            <person name="Krupovic M."/>
            <person name="Dufresne A."/>
            <person name="Francez A.J."/>
            <person name="Roux S."/>
        </authorList>
    </citation>
    <scope>NUCLEOTIDE SEQUENCE</scope>
    <source>
        <strain evidence="20">CRUV-33-F</strain>
    </source>
</reference>
<keyword evidence="9" id="KW-0547">Nucleotide-binding</keyword>
<dbReference type="GO" id="GO:0003677">
    <property type="term" value="F:DNA binding"/>
    <property type="evidence" value="ECO:0007669"/>
    <property type="project" value="UniProtKB-KW"/>
</dbReference>
<comment type="subcellular location">
    <subcellularLocation>
        <location evidence="2">Host nucleus</location>
    </subcellularLocation>
</comment>
<evidence type="ECO:0000259" key="19">
    <source>
        <dbReference type="PROSITE" id="PS52020"/>
    </source>
</evidence>
<evidence type="ECO:0000256" key="4">
    <source>
        <dbReference type="ARBA" id="ARBA00022679"/>
    </source>
</evidence>